<dbReference type="EMBL" id="CP137573">
    <property type="protein sequence ID" value="WOX25879.1"/>
    <property type="molecule type" value="Genomic_DNA"/>
</dbReference>
<evidence type="ECO:0000256" key="4">
    <source>
        <dbReference type="ARBA" id="ARBA00023136"/>
    </source>
</evidence>
<feature type="transmembrane region" description="Helical" evidence="5">
    <location>
        <begin position="99"/>
        <end position="119"/>
    </location>
</feature>
<evidence type="ECO:0000313" key="6">
    <source>
        <dbReference type="EMBL" id="WOX25879.1"/>
    </source>
</evidence>
<dbReference type="InterPro" id="IPR004695">
    <property type="entry name" value="SLAC1/Mae1/Ssu1/TehA"/>
</dbReference>
<dbReference type="InterPro" id="IPR038665">
    <property type="entry name" value="Voltage-dep_anion_channel_sf"/>
</dbReference>
<organism evidence="6 7">
    <name type="scientific">Streptomyces solicathayae</name>
    <dbReference type="NCBI Taxonomy" id="3081768"/>
    <lineage>
        <taxon>Bacteria</taxon>
        <taxon>Bacillati</taxon>
        <taxon>Actinomycetota</taxon>
        <taxon>Actinomycetes</taxon>
        <taxon>Kitasatosporales</taxon>
        <taxon>Streptomycetaceae</taxon>
        <taxon>Streptomyces</taxon>
    </lineage>
</organism>
<feature type="transmembrane region" description="Helical" evidence="5">
    <location>
        <begin position="183"/>
        <end position="204"/>
    </location>
</feature>
<name>A0ABZ0M2F2_9ACTN</name>
<evidence type="ECO:0000256" key="3">
    <source>
        <dbReference type="ARBA" id="ARBA00022989"/>
    </source>
</evidence>
<feature type="transmembrane region" description="Helical" evidence="5">
    <location>
        <begin position="286"/>
        <end position="303"/>
    </location>
</feature>
<keyword evidence="7" id="KW-1185">Reference proteome</keyword>
<reference evidence="6 7" key="1">
    <citation type="submission" date="2023-10" db="EMBL/GenBank/DDBJ databases">
        <title>The genome sequence of Streptomyces sp. HUAS YS2.</title>
        <authorList>
            <person name="Mo P."/>
        </authorList>
    </citation>
    <scope>NUCLEOTIDE SEQUENCE [LARGE SCALE GENOMIC DNA]</scope>
    <source>
        <strain evidence="6 7">HUAS YS2</strain>
    </source>
</reference>
<proteinExistence type="predicted"/>
<dbReference type="CDD" id="cd09319">
    <property type="entry name" value="TDT_like_1"/>
    <property type="match status" value="1"/>
</dbReference>
<dbReference type="Pfam" id="PF03595">
    <property type="entry name" value="SLAC1"/>
    <property type="match status" value="1"/>
</dbReference>
<feature type="transmembrane region" description="Helical" evidence="5">
    <location>
        <begin position="224"/>
        <end position="244"/>
    </location>
</feature>
<evidence type="ECO:0000256" key="5">
    <source>
        <dbReference type="SAM" id="Phobius"/>
    </source>
</evidence>
<feature type="transmembrane region" description="Helical" evidence="5">
    <location>
        <begin position="126"/>
        <end position="148"/>
    </location>
</feature>
<feature type="transmembrane region" description="Helical" evidence="5">
    <location>
        <begin position="154"/>
        <end position="171"/>
    </location>
</feature>
<feature type="transmembrane region" description="Helical" evidence="5">
    <location>
        <begin position="37"/>
        <end position="62"/>
    </location>
</feature>
<keyword evidence="4 5" id="KW-0472">Membrane</keyword>
<dbReference type="RefSeq" id="WP_318108672.1">
    <property type="nucleotide sequence ID" value="NZ_CP137573.1"/>
</dbReference>
<keyword evidence="3 5" id="KW-1133">Transmembrane helix</keyword>
<keyword evidence="2 5" id="KW-0812">Transmembrane</keyword>
<feature type="transmembrane region" description="Helical" evidence="5">
    <location>
        <begin position="256"/>
        <end position="280"/>
    </location>
</feature>
<feature type="transmembrane region" description="Helical" evidence="5">
    <location>
        <begin position="74"/>
        <end position="93"/>
    </location>
</feature>
<accession>A0ABZ0M2F2</accession>
<comment type="subcellular location">
    <subcellularLocation>
        <location evidence="1">Membrane</location>
        <topology evidence="1">Multi-pass membrane protein</topology>
    </subcellularLocation>
</comment>
<evidence type="ECO:0000313" key="7">
    <source>
        <dbReference type="Proteomes" id="UP001301731"/>
    </source>
</evidence>
<dbReference type="Proteomes" id="UP001301731">
    <property type="component" value="Chromosome"/>
</dbReference>
<sequence length="323" mass="33649">MNERVTSWWSGLPPAAGSAVMATGILSVGLHTSGHEVLSVVALCLAGALWVLLAVHFAALAVRDRGQWEARADTPSALTAVAATTVLGARLALLGWTVVATVLLVLAAAVWPLLLVAVLRHLGRRVPGAAFLVCVATQGLVVLAAVLAPHIGDWLARAGLVLFALGLLLYADALNRFDFRQVLTGAGDHWISGGAMAFSALAAAELLDSGVWVGDQRAVLRTTTLVLLGIGLASYVVLMAAEAVRPRLGYDVRRWATVFPLGMTAAATLSAADSADVAWLDTLGRVLLWIAVAAWLLTAYGLARSVRAGRERGNPGAPAVPEL</sequence>
<protein>
    <submittedName>
        <fullName evidence="6">Tellurite resistance/C4-dicarboxylate transporter family protein</fullName>
    </submittedName>
</protein>
<evidence type="ECO:0000256" key="1">
    <source>
        <dbReference type="ARBA" id="ARBA00004141"/>
    </source>
</evidence>
<gene>
    <name evidence="6" type="ORF">R2D22_32660</name>
</gene>
<feature type="transmembrane region" description="Helical" evidence="5">
    <location>
        <begin position="12"/>
        <end position="31"/>
    </location>
</feature>
<dbReference type="Gene3D" id="1.50.10.150">
    <property type="entry name" value="Voltage-dependent anion channel"/>
    <property type="match status" value="1"/>
</dbReference>
<evidence type="ECO:0000256" key="2">
    <source>
        <dbReference type="ARBA" id="ARBA00022692"/>
    </source>
</evidence>